<comment type="caution">
    <text evidence="2">The sequence shown here is derived from an EMBL/GenBank/DDBJ whole genome shotgun (WGS) entry which is preliminary data.</text>
</comment>
<sequence length="381" mass="42467">MPEWRAILAGALARRPDFRTWRLRCDLLRFAGMRADYYEYLADMIEGLQGRKTLRDLFDDDARRHGRHSVRGRLAHRWSLALEASGGDLAAAWAGSMPAEELALLHAAQAGGADALTAALRDLARAARIVRQAWRIFRDTVVTGLAALGVALVLAGAVPYFTLPRLQAVFQDVPAAYHGSLTRGLFFFGEAVAYGLPLLAAMAAGGAWLAWWSLPNLVGPWRRRLDGRLIWRLYRDVNAIRFLAMLAVLVRRRGNVDIRLRQALAMQADHAGSWLAWHIREMIARIDAGLVGADSFDTGMIDRRIWWYLSDMIAAHGMARGLDRAADRVEERALLHVARQAQLLRWALLLGAVAGVIALALWHYAVIDELRRALMHVHASG</sequence>
<dbReference type="AlphaFoldDB" id="A0A261RF03"/>
<protein>
    <submittedName>
        <fullName evidence="2">General secretion pathway protein</fullName>
    </submittedName>
</protein>
<organism evidence="2 3">
    <name type="scientific">Bordetella genomosp. 9</name>
    <dbReference type="NCBI Taxonomy" id="1416803"/>
    <lineage>
        <taxon>Bacteria</taxon>
        <taxon>Pseudomonadati</taxon>
        <taxon>Pseudomonadota</taxon>
        <taxon>Betaproteobacteria</taxon>
        <taxon>Burkholderiales</taxon>
        <taxon>Alcaligenaceae</taxon>
        <taxon>Bordetella</taxon>
    </lineage>
</organism>
<keyword evidence="1" id="KW-0472">Membrane</keyword>
<name>A0A261RF03_9BORD</name>
<feature type="transmembrane region" description="Helical" evidence="1">
    <location>
        <begin position="141"/>
        <end position="161"/>
    </location>
</feature>
<dbReference type="RefSeq" id="WP_094846498.1">
    <property type="nucleotide sequence ID" value="NZ_NEVJ01000002.1"/>
</dbReference>
<feature type="transmembrane region" description="Helical" evidence="1">
    <location>
        <begin position="343"/>
        <end position="365"/>
    </location>
</feature>
<gene>
    <name evidence="2" type="ORF">CAL26_08690</name>
</gene>
<proteinExistence type="predicted"/>
<accession>A0A261RF03</accession>
<keyword evidence="1" id="KW-1133">Transmembrane helix</keyword>
<feature type="transmembrane region" description="Helical" evidence="1">
    <location>
        <begin position="191"/>
        <end position="212"/>
    </location>
</feature>
<evidence type="ECO:0000313" key="2">
    <source>
        <dbReference type="EMBL" id="OZI23511.1"/>
    </source>
</evidence>
<evidence type="ECO:0000256" key="1">
    <source>
        <dbReference type="SAM" id="Phobius"/>
    </source>
</evidence>
<dbReference type="OrthoDB" id="8630857at2"/>
<dbReference type="EMBL" id="NEVJ01000002">
    <property type="protein sequence ID" value="OZI23511.1"/>
    <property type="molecule type" value="Genomic_DNA"/>
</dbReference>
<keyword evidence="1" id="KW-0812">Transmembrane</keyword>
<dbReference type="Proteomes" id="UP000216857">
    <property type="component" value="Unassembled WGS sequence"/>
</dbReference>
<evidence type="ECO:0000313" key="3">
    <source>
        <dbReference type="Proteomes" id="UP000216857"/>
    </source>
</evidence>
<reference evidence="2" key="1">
    <citation type="submission" date="2017-05" db="EMBL/GenBank/DDBJ databases">
        <title>Complete and WGS of Bordetella genogroups.</title>
        <authorList>
            <person name="Spilker T."/>
            <person name="Lipuma J."/>
        </authorList>
    </citation>
    <scope>NUCLEOTIDE SEQUENCE</scope>
    <source>
        <strain evidence="2">AU21707</strain>
    </source>
</reference>
<keyword evidence="3" id="KW-1185">Reference proteome</keyword>